<feature type="modified residue" description="4-aspartylphosphate" evidence="1">
    <location>
        <position position="73"/>
    </location>
</feature>
<dbReference type="AlphaFoldDB" id="A0A3D8TTK7"/>
<organism evidence="4 5">
    <name type="scientific">Listeria kieliensis</name>
    <dbReference type="NCBI Taxonomy" id="1621700"/>
    <lineage>
        <taxon>Bacteria</taxon>
        <taxon>Bacillati</taxon>
        <taxon>Bacillota</taxon>
        <taxon>Bacilli</taxon>
        <taxon>Bacillales</taxon>
        <taxon>Listeriaceae</taxon>
        <taxon>Listeria</taxon>
    </lineage>
</organism>
<protein>
    <recommendedName>
        <fullName evidence="6">Response regulatory domain-containing protein</fullName>
    </recommendedName>
</protein>
<dbReference type="Pfam" id="PF04397">
    <property type="entry name" value="LytTR"/>
    <property type="match status" value="1"/>
</dbReference>
<reference evidence="5" key="1">
    <citation type="submission" date="2015-04" db="EMBL/GenBank/DDBJ databases">
        <authorList>
            <person name="Schardt J."/>
            <person name="Mueller-Herbst S."/>
            <person name="Scherer S."/>
            <person name="Huptas C."/>
        </authorList>
    </citation>
    <scope>NUCLEOTIDE SEQUENCE [LARGE SCALE GENOMIC DNA]</scope>
    <source>
        <strain evidence="5">Kiel-L1</strain>
    </source>
</reference>
<dbReference type="SMART" id="SM00448">
    <property type="entry name" value="REC"/>
    <property type="match status" value="1"/>
</dbReference>
<dbReference type="PANTHER" id="PTHR37299:SF1">
    <property type="entry name" value="STAGE 0 SPORULATION PROTEIN A HOMOLOG"/>
    <property type="match status" value="1"/>
</dbReference>
<proteinExistence type="predicted"/>
<dbReference type="InterPro" id="IPR011006">
    <property type="entry name" value="CheY-like_superfamily"/>
</dbReference>
<dbReference type="SMART" id="SM00850">
    <property type="entry name" value="LytTR"/>
    <property type="match status" value="1"/>
</dbReference>
<keyword evidence="1" id="KW-0597">Phosphoprotein</keyword>
<dbReference type="Gene3D" id="2.40.50.1020">
    <property type="entry name" value="LytTr DNA-binding domain"/>
    <property type="match status" value="1"/>
</dbReference>
<dbReference type="InterPro" id="IPR001789">
    <property type="entry name" value="Sig_transdc_resp-reg_receiver"/>
</dbReference>
<evidence type="ECO:0008006" key="6">
    <source>
        <dbReference type="Google" id="ProtNLM"/>
    </source>
</evidence>
<dbReference type="InterPro" id="IPR007492">
    <property type="entry name" value="LytTR_DNA-bd_dom"/>
</dbReference>
<accession>A0A3D8TTK7</accession>
<gene>
    <name evidence="4" type="ORF">UR08_09425</name>
</gene>
<dbReference type="PANTHER" id="PTHR37299">
    <property type="entry name" value="TRANSCRIPTIONAL REGULATOR-RELATED"/>
    <property type="match status" value="1"/>
</dbReference>
<evidence type="ECO:0000259" key="3">
    <source>
        <dbReference type="PROSITE" id="PS50930"/>
    </source>
</evidence>
<feature type="domain" description="Response regulatory" evidence="2">
    <location>
        <begin position="15"/>
        <end position="139"/>
    </location>
</feature>
<name>A0A3D8TTK7_9LIST</name>
<dbReference type="GO" id="GO:0000156">
    <property type="term" value="F:phosphorelay response regulator activity"/>
    <property type="evidence" value="ECO:0007669"/>
    <property type="project" value="InterPro"/>
</dbReference>
<dbReference type="PROSITE" id="PS50110">
    <property type="entry name" value="RESPONSE_REGULATORY"/>
    <property type="match status" value="1"/>
</dbReference>
<dbReference type="EMBL" id="LARY01000002">
    <property type="protein sequence ID" value="RDX01156.1"/>
    <property type="molecule type" value="Genomic_DNA"/>
</dbReference>
<dbReference type="GO" id="GO:0003677">
    <property type="term" value="F:DNA binding"/>
    <property type="evidence" value="ECO:0007669"/>
    <property type="project" value="InterPro"/>
</dbReference>
<feature type="domain" description="HTH LytTR-type" evidence="3">
    <location>
        <begin position="154"/>
        <end position="258"/>
    </location>
</feature>
<dbReference type="Proteomes" id="UP000257055">
    <property type="component" value="Unassembled WGS sequence"/>
</dbReference>
<sequence length="260" mass="30348">MIWHLSSFFEVIKLRLFIIEDNFLQKDYLEKTLTKFLEHRPITVEIESFLNADEFLNVHKIDRLKRTDAFLLDIDFKTRMNGVDLAEAIRKQNAHCSIYFITGDAQKAEEIINRGILPAGYILKDPERIENVEEQVIEVAQKLISEAQSHSSVFEIKQGNLSHFIDINDIILIESIPHQRGYLSLHTLRENIIFRNSISKIAPQLTAPFMMTNLKSYILNLNHIQSIEKKSGYVLFRSGYEIVVSKRIIKKITDAFEEYY</sequence>
<dbReference type="PROSITE" id="PS50930">
    <property type="entry name" value="HTH_LYTTR"/>
    <property type="match status" value="1"/>
</dbReference>
<evidence type="ECO:0000256" key="1">
    <source>
        <dbReference type="PROSITE-ProRule" id="PRU00169"/>
    </source>
</evidence>
<dbReference type="Pfam" id="PF00072">
    <property type="entry name" value="Response_reg"/>
    <property type="match status" value="1"/>
</dbReference>
<dbReference type="SUPFAM" id="SSF52172">
    <property type="entry name" value="CheY-like"/>
    <property type="match status" value="1"/>
</dbReference>
<evidence type="ECO:0000313" key="5">
    <source>
        <dbReference type="Proteomes" id="UP000257055"/>
    </source>
</evidence>
<dbReference type="Gene3D" id="3.40.50.2300">
    <property type="match status" value="1"/>
</dbReference>
<evidence type="ECO:0000259" key="2">
    <source>
        <dbReference type="PROSITE" id="PS50110"/>
    </source>
</evidence>
<evidence type="ECO:0000313" key="4">
    <source>
        <dbReference type="EMBL" id="RDX01156.1"/>
    </source>
</evidence>
<keyword evidence="5" id="KW-1185">Reference proteome</keyword>
<dbReference type="InterPro" id="IPR046947">
    <property type="entry name" value="LytR-like"/>
</dbReference>
<comment type="caution">
    <text evidence="4">The sequence shown here is derived from an EMBL/GenBank/DDBJ whole genome shotgun (WGS) entry which is preliminary data.</text>
</comment>